<dbReference type="Pfam" id="PF02687">
    <property type="entry name" value="FtsX"/>
    <property type="match status" value="2"/>
</dbReference>
<comment type="subcellular location">
    <subcellularLocation>
        <location evidence="1">Cell membrane</location>
        <topology evidence="1">Multi-pass membrane protein</topology>
    </subcellularLocation>
</comment>
<feature type="transmembrane region" description="Helical" evidence="6">
    <location>
        <begin position="386"/>
        <end position="403"/>
    </location>
</feature>
<feature type="transmembrane region" description="Helical" evidence="6">
    <location>
        <begin position="749"/>
        <end position="772"/>
    </location>
</feature>
<keyword evidence="4 6" id="KW-1133">Transmembrane helix</keyword>
<dbReference type="Pfam" id="PF12704">
    <property type="entry name" value="MacB_PCD"/>
    <property type="match status" value="1"/>
</dbReference>
<evidence type="ECO:0000259" key="7">
    <source>
        <dbReference type="Pfam" id="PF02687"/>
    </source>
</evidence>
<evidence type="ECO:0000256" key="6">
    <source>
        <dbReference type="SAM" id="Phobius"/>
    </source>
</evidence>
<dbReference type="EMBL" id="SOBT01000010">
    <property type="protein sequence ID" value="TDU26708.1"/>
    <property type="molecule type" value="Genomic_DNA"/>
</dbReference>
<sequence>MTSIQALLRRWLRTPELLILAASVVIAVAASSAVGLFSDRVSRALEDQSGEAFGADAAIRSRDPLPEKLEQAIGKLELRRAHLVQFPSVAFVGDNSSLAAVKAVDANYPLRGALRSAGEPFGEERAEPRGPGLGEAWVDLRLWQDLQLSIGTPIQIGKSSVKVSRILAYEPDRGGGFSDLAPRLMISVDQLAETGLVTAGSRVQYTEMFAGAPDRIEALRELELPEGVRLQTPQDGRREIGNSLARARQFLDIAVLSAMLLAGAAIGASAHQHGQRLRDEAAILKALGATSRQVARRALSRLLLLALGAGTVGLLIGFAAQGVVAAAATGMMRNPLPDPRPLAALWSLGLALLLVFGFAAPSFLAARSTPPIRVLQRADDRTGSRIAGIVAALASAALVAWHAGDIKLAGYVIVGAAVAALVLGTMAFVLVRLLAGLRSRGGTALRFGLANIARRRMASVAQAVALGLSLLALLLVGIVRGDLLSAWEKRLPDDAPNQFLINIQTPQVEPMKAFFAQHGYPDLRLWPMTRARMTELRGEPVTADSFDDEETRRWINREFNISWTDRFGDDNQLVEGQWWDPSTRNEPWLSVDDYAVERLKLKIGDTLKLQIADREVELKIYNVRKVSWDSFRPNFFLVVPPGLIDGSEAQWLTSFHLPPEKRPLLRELITQFPNVTALDLDAAMAQVRSILDRVVRAVEFIFLFTLAAGLAVLLAAIEGTRAERVRETALLRTLGASDRTLSLGLLAEYGALGLIAGLVAAASAQAIGWALARFVFELPYVFSLPLWAAGALGGAGLVSLLGWLSLRRTMRTSPTRVLAATT</sequence>
<feature type="transmembrane region" description="Helical" evidence="6">
    <location>
        <begin position="409"/>
        <end position="435"/>
    </location>
</feature>
<feature type="domain" description="ABC3 transporter permease C-terminal" evidence="7">
    <location>
        <begin position="700"/>
        <end position="814"/>
    </location>
</feature>
<evidence type="ECO:0000256" key="2">
    <source>
        <dbReference type="ARBA" id="ARBA00022475"/>
    </source>
</evidence>
<dbReference type="InterPro" id="IPR003838">
    <property type="entry name" value="ABC3_permease_C"/>
</dbReference>
<evidence type="ECO:0000256" key="4">
    <source>
        <dbReference type="ARBA" id="ARBA00022989"/>
    </source>
</evidence>
<protein>
    <submittedName>
        <fullName evidence="9">Putative ABC transport system permease protein</fullName>
    </submittedName>
</protein>
<feature type="transmembrane region" description="Helical" evidence="6">
    <location>
        <begin position="697"/>
        <end position="717"/>
    </location>
</feature>
<dbReference type="AlphaFoldDB" id="A0A4S3K780"/>
<dbReference type="InterPro" id="IPR038766">
    <property type="entry name" value="Membrane_comp_ABC_pdt"/>
</dbReference>
<feature type="transmembrane region" description="Helical" evidence="6">
    <location>
        <begin position="456"/>
        <end position="479"/>
    </location>
</feature>
<accession>A0A4S3K780</accession>
<feature type="domain" description="ABC3 transporter permease C-terminal" evidence="7">
    <location>
        <begin position="254"/>
        <end position="371"/>
    </location>
</feature>
<gene>
    <name evidence="9" type="ORF">DFR24_3738</name>
</gene>
<evidence type="ECO:0000256" key="1">
    <source>
        <dbReference type="ARBA" id="ARBA00004651"/>
    </source>
</evidence>
<dbReference type="RefSeq" id="WP_133882885.1">
    <property type="nucleotide sequence ID" value="NZ_MWIN01000007.1"/>
</dbReference>
<evidence type="ECO:0000313" key="10">
    <source>
        <dbReference type="Proteomes" id="UP000295341"/>
    </source>
</evidence>
<keyword evidence="3 6" id="KW-0812">Transmembrane</keyword>
<comment type="caution">
    <text evidence="9">The sequence shown here is derived from an EMBL/GenBank/DDBJ whole genome shotgun (WGS) entry which is preliminary data.</text>
</comment>
<feature type="transmembrane region" description="Helical" evidence="6">
    <location>
        <begin position="344"/>
        <end position="365"/>
    </location>
</feature>
<keyword evidence="5 6" id="KW-0472">Membrane</keyword>
<feature type="transmembrane region" description="Helical" evidence="6">
    <location>
        <begin position="784"/>
        <end position="806"/>
    </location>
</feature>
<dbReference type="GO" id="GO:0005886">
    <property type="term" value="C:plasma membrane"/>
    <property type="evidence" value="ECO:0007669"/>
    <property type="project" value="UniProtKB-SubCell"/>
</dbReference>
<feature type="transmembrane region" description="Helical" evidence="6">
    <location>
        <begin position="302"/>
        <end position="324"/>
    </location>
</feature>
<feature type="domain" description="MacB-like periplasmic core" evidence="8">
    <location>
        <begin position="19"/>
        <end position="200"/>
    </location>
</feature>
<keyword evidence="10" id="KW-1185">Reference proteome</keyword>
<evidence type="ECO:0000313" key="9">
    <source>
        <dbReference type="EMBL" id="TDU26708.1"/>
    </source>
</evidence>
<dbReference type="Proteomes" id="UP000295341">
    <property type="component" value="Unassembled WGS sequence"/>
</dbReference>
<evidence type="ECO:0000259" key="8">
    <source>
        <dbReference type="Pfam" id="PF12704"/>
    </source>
</evidence>
<dbReference type="OrthoDB" id="5292592at2"/>
<organism evidence="9 10">
    <name type="scientific">Panacagrimonas perspica</name>
    <dbReference type="NCBI Taxonomy" id="381431"/>
    <lineage>
        <taxon>Bacteria</taxon>
        <taxon>Pseudomonadati</taxon>
        <taxon>Pseudomonadota</taxon>
        <taxon>Gammaproteobacteria</taxon>
        <taxon>Nevskiales</taxon>
        <taxon>Nevskiaceae</taxon>
        <taxon>Panacagrimonas</taxon>
    </lineage>
</organism>
<reference evidence="9 10" key="1">
    <citation type="submission" date="2019-03" db="EMBL/GenBank/DDBJ databases">
        <title>Genomic Encyclopedia of Type Strains, Phase IV (KMG-IV): sequencing the most valuable type-strain genomes for metagenomic binning, comparative biology and taxonomic classification.</title>
        <authorList>
            <person name="Goeker M."/>
        </authorList>
    </citation>
    <scope>NUCLEOTIDE SEQUENCE [LARGE SCALE GENOMIC DNA]</scope>
    <source>
        <strain evidence="9 10">DSM 26377</strain>
    </source>
</reference>
<name>A0A4S3K780_9GAMM</name>
<keyword evidence="2" id="KW-1003">Cell membrane</keyword>
<dbReference type="PANTHER" id="PTHR30287:SF1">
    <property type="entry name" value="INNER MEMBRANE PROTEIN"/>
    <property type="match status" value="1"/>
</dbReference>
<evidence type="ECO:0000256" key="3">
    <source>
        <dbReference type="ARBA" id="ARBA00022692"/>
    </source>
</evidence>
<dbReference type="PANTHER" id="PTHR30287">
    <property type="entry name" value="MEMBRANE COMPONENT OF PREDICTED ABC SUPERFAMILY METABOLITE UPTAKE TRANSPORTER"/>
    <property type="match status" value="1"/>
</dbReference>
<proteinExistence type="predicted"/>
<evidence type="ECO:0000256" key="5">
    <source>
        <dbReference type="ARBA" id="ARBA00023136"/>
    </source>
</evidence>
<dbReference type="InterPro" id="IPR025857">
    <property type="entry name" value="MacB_PCD"/>
</dbReference>